<comment type="function">
    <text evidence="2">Functions in two distinct reactions of the de novo folate biosynthetic pathway. Catalyzes the addition of a glutamate residue to dihydropteroate (7,8-dihydropteroate or H2Pte) to form dihydrofolate (7,8-dihydrofolate monoglutamate or H2Pte-Glu). Also catalyzes successive additions of L-glutamate to tetrahydrofolate or 10-formyltetrahydrofolate or 5,10-methylenetetrahydrofolate, leading to folylpolyglutamate derivatives.</text>
</comment>
<comment type="caution">
    <text evidence="26">The sequence shown here is derived from an EMBL/GenBank/DDBJ whole genome shotgun (WGS) entry which is preliminary data.</text>
</comment>
<dbReference type="PIRSF" id="PIRSF001563">
    <property type="entry name" value="Folylpolyglu_synth"/>
    <property type="match status" value="1"/>
</dbReference>
<keyword evidence="14" id="KW-0460">Magnesium</keyword>
<evidence type="ECO:0000256" key="12">
    <source>
        <dbReference type="ARBA" id="ARBA00022741"/>
    </source>
</evidence>
<dbReference type="EC" id="6.3.2.17" evidence="8"/>
<keyword evidence="15" id="KW-0289">Folate biosynthesis</keyword>
<dbReference type="InterPro" id="IPR004101">
    <property type="entry name" value="Mur_ligase_C"/>
</dbReference>
<dbReference type="RefSeq" id="WP_036313736.1">
    <property type="nucleotide sequence ID" value="NZ_JRQD01000003.1"/>
</dbReference>
<keyword evidence="12 23" id="KW-0547">Nucleotide-binding</keyword>
<sequence>MRFSSLSQWLQWQENLHFTEIDPGLDRVGKVWQRMGGSSTLPFKVVTIAGTNGKGSSVAITASILQAAGYRTATYTSPHLLRYNERICIDGEACSDDAICDAFERIDQARDDISLTYFEFATLAAVDLFSRQNIEIAVLEVGMGGRLDAVNLFDTDVALITPIGLDHMAWLGDNRETIGREKAGIIRAHSPVVCAENAPPESVLNYAESLSSTCFVAGNDFDHTKNQSTWSWQNNDKKYVDLPMPALTGTYQLQNAAAVLQVCELLSLQGITVNEMAVREGLQSVKLSGRFQLIPGAVTRILDVTHNQQGAKNLRNLLLETAGQGKTYAVLAMLKDKDTHAVANALNGVIDFWYLAGLEGNRGLSAEDLSDRLAPIVGDKKVGCYHHVSDAYEAAMASASASDRILIFGSFHTVEAAMRLMPELTQPVSVAS</sequence>
<evidence type="ECO:0000256" key="8">
    <source>
        <dbReference type="ARBA" id="ARBA00013025"/>
    </source>
</evidence>
<dbReference type="STRING" id="392484.LP43_1461"/>
<dbReference type="InterPro" id="IPR013221">
    <property type="entry name" value="Mur_ligase_cen"/>
</dbReference>
<dbReference type="GO" id="GO:0004326">
    <property type="term" value="F:tetrahydrofolylpolyglutamate synthase activity"/>
    <property type="evidence" value="ECO:0007669"/>
    <property type="project" value="UniProtKB-EC"/>
</dbReference>
<dbReference type="SUPFAM" id="SSF53623">
    <property type="entry name" value="MurD-like peptide ligases, catalytic domain"/>
    <property type="match status" value="1"/>
</dbReference>
<dbReference type="Pfam" id="PF08245">
    <property type="entry name" value="Mur_ligase_M"/>
    <property type="match status" value="1"/>
</dbReference>
<evidence type="ECO:0000256" key="9">
    <source>
        <dbReference type="ARBA" id="ARBA00019357"/>
    </source>
</evidence>
<evidence type="ECO:0000256" key="4">
    <source>
        <dbReference type="ARBA" id="ARBA00005150"/>
    </source>
</evidence>
<dbReference type="Proteomes" id="UP000029999">
    <property type="component" value="Unassembled WGS sequence"/>
</dbReference>
<protein>
    <recommendedName>
        <fullName evidence="9">Dihydrofolate synthase/folylpolyglutamate synthase</fullName>
        <ecNumber evidence="7">6.3.2.12</ecNumber>
        <ecNumber evidence="8">6.3.2.17</ecNumber>
    </recommendedName>
    <alternativeName>
        <fullName evidence="18">Folylpoly-gamma-glutamate synthetase-dihydrofolate synthetase</fullName>
    </alternativeName>
    <alternativeName>
        <fullName evidence="16">Folylpolyglutamate synthetase</fullName>
    </alternativeName>
    <alternativeName>
        <fullName evidence="17">Tetrahydrofolylpolyglutamate synthase</fullName>
    </alternativeName>
</protein>
<dbReference type="Gene3D" id="3.90.190.20">
    <property type="entry name" value="Mur ligase, C-terminal domain"/>
    <property type="match status" value="1"/>
</dbReference>
<comment type="cofactor">
    <cofactor evidence="1">
        <name>Mg(2+)</name>
        <dbReference type="ChEBI" id="CHEBI:18420"/>
    </cofactor>
</comment>
<dbReference type="PROSITE" id="PS01011">
    <property type="entry name" value="FOLYLPOLYGLU_SYNT_1"/>
    <property type="match status" value="1"/>
</dbReference>
<feature type="domain" description="Mur ligase C-terminal" evidence="24">
    <location>
        <begin position="289"/>
        <end position="411"/>
    </location>
</feature>
<comment type="pathway">
    <text evidence="4">Cofactor biosynthesis; tetrahydrofolylpolyglutamate biosynthesis.</text>
</comment>
<keyword evidence="13 23" id="KW-0067">ATP-binding</keyword>
<evidence type="ECO:0000256" key="3">
    <source>
        <dbReference type="ARBA" id="ARBA00004799"/>
    </source>
</evidence>
<feature type="domain" description="Mur ligase central" evidence="25">
    <location>
        <begin position="48"/>
        <end position="262"/>
    </location>
</feature>
<evidence type="ECO:0000256" key="21">
    <source>
        <dbReference type="ARBA" id="ARBA00049035"/>
    </source>
</evidence>
<comment type="similarity">
    <text evidence="5 23">Belongs to the folylpolyglutamate synthase family.</text>
</comment>
<evidence type="ECO:0000256" key="10">
    <source>
        <dbReference type="ARBA" id="ARBA00022598"/>
    </source>
</evidence>
<comment type="catalytic activity">
    <reaction evidence="20">
        <text>10-formyltetrahydrofolyl-(gamma-L-Glu)(n) + L-glutamate + ATP = 10-formyltetrahydrofolyl-(gamma-L-Glu)(n+1) + ADP + phosphate + H(+)</text>
        <dbReference type="Rhea" id="RHEA:51904"/>
        <dbReference type="Rhea" id="RHEA-COMP:13088"/>
        <dbReference type="Rhea" id="RHEA-COMP:14300"/>
        <dbReference type="ChEBI" id="CHEBI:15378"/>
        <dbReference type="ChEBI" id="CHEBI:29985"/>
        <dbReference type="ChEBI" id="CHEBI:30616"/>
        <dbReference type="ChEBI" id="CHEBI:43474"/>
        <dbReference type="ChEBI" id="CHEBI:134413"/>
        <dbReference type="ChEBI" id="CHEBI:456216"/>
        <dbReference type="EC" id="6.3.2.17"/>
    </reaction>
</comment>
<comment type="catalytic activity">
    <reaction evidence="19">
        <text>(6S)-5,6,7,8-tetrahydrofolyl-(gamma-L-Glu)(n) + L-glutamate + ATP = (6S)-5,6,7,8-tetrahydrofolyl-(gamma-L-Glu)(n+1) + ADP + phosphate + H(+)</text>
        <dbReference type="Rhea" id="RHEA:10580"/>
        <dbReference type="Rhea" id="RHEA-COMP:14738"/>
        <dbReference type="Rhea" id="RHEA-COMP:14740"/>
        <dbReference type="ChEBI" id="CHEBI:15378"/>
        <dbReference type="ChEBI" id="CHEBI:29985"/>
        <dbReference type="ChEBI" id="CHEBI:30616"/>
        <dbReference type="ChEBI" id="CHEBI:43474"/>
        <dbReference type="ChEBI" id="CHEBI:141005"/>
        <dbReference type="ChEBI" id="CHEBI:456216"/>
        <dbReference type="EC" id="6.3.2.17"/>
    </reaction>
</comment>
<evidence type="ECO:0000259" key="25">
    <source>
        <dbReference type="Pfam" id="PF08245"/>
    </source>
</evidence>
<dbReference type="PANTHER" id="PTHR11136">
    <property type="entry name" value="FOLYLPOLYGLUTAMATE SYNTHASE-RELATED"/>
    <property type="match status" value="1"/>
</dbReference>
<dbReference type="InterPro" id="IPR036615">
    <property type="entry name" value="Mur_ligase_C_dom_sf"/>
</dbReference>
<evidence type="ECO:0000313" key="26">
    <source>
        <dbReference type="EMBL" id="KGM06966.1"/>
    </source>
</evidence>
<dbReference type="NCBIfam" id="TIGR01499">
    <property type="entry name" value="folC"/>
    <property type="match status" value="1"/>
</dbReference>
<evidence type="ECO:0000256" key="6">
    <source>
        <dbReference type="ARBA" id="ARBA00011245"/>
    </source>
</evidence>
<evidence type="ECO:0000256" key="1">
    <source>
        <dbReference type="ARBA" id="ARBA00001946"/>
    </source>
</evidence>
<dbReference type="Pfam" id="PF02875">
    <property type="entry name" value="Mur_ligase_C"/>
    <property type="match status" value="1"/>
</dbReference>
<dbReference type="Gene3D" id="3.40.1190.10">
    <property type="entry name" value="Mur-like, catalytic domain"/>
    <property type="match status" value="1"/>
</dbReference>
<evidence type="ECO:0000313" key="27">
    <source>
        <dbReference type="Proteomes" id="UP000029999"/>
    </source>
</evidence>
<evidence type="ECO:0000256" key="13">
    <source>
        <dbReference type="ARBA" id="ARBA00022840"/>
    </source>
</evidence>
<evidence type="ECO:0000256" key="16">
    <source>
        <dbReference type="ARBA" id="ARBA00030048"/>
    </source>
</evidence>
<dbReference type="NCBIfam" id="NF008101">
    <property type="entry name" value="PRK10846.1"/>
    <property type="match status" value="1"/>
</dbReference>
<evidence type="ECO:0000256" key="22">
    <source>
        <dbReference type="ARBA" id="ARBA00049161"/>
    </source>
</evidence>
<accession>A0A0A0BG91</accession>
<dbReference type="SUPFAM" id="SSF53244">
    <property type="entry name" value="MurD-like peptide ligases, peptide-binding domain"/>
    <property type="match status" value="1"/>
</dbReference>
<dbReference type="GO" id="GO:0046872">
    <property type="term" value="F:metal ion binding"/>
    <property type="evidence" value="ECO:0007669"/>
    <property type="project" value="UniProtKB-KW"/>
</dbReference>
<dbReference type="GO" id="GO:0005737">
    <property type="term" value="C:cytoplasm"/>
    <property type="evidence" value="ECO:0007669"/>
    <property type="project" value="TreeGrafter"/>
</dbReference>
<comment type="pathway">
    <text evidence="3">Cofactor biosynthesis; tetrahydrofolate biosynthesis; 7,8-dihydrofolate from 2-amino-4-hydroxy-6-hydroxymethyl-7,8-dihydropteridine diphosphate and 4-aminobenzoate: step 2/2.</text>
</comment>
<evidence type="ECO:0000256" key="20">
    <source>
        <dbReference type="ARBA" id="ARBA00047808"/>
    </source>
</evidence>
<organism evidence="26 27">
    <name type="scientific">Methylophaga thiooxydans</name>
    <dbReference type="NCBI Taxonomy" id="392484"/>
    <lineage>
        <taxon>Bacteria</taxon>
        <taxon>Pseudomonadati</taxon>
        <taxon>Pseudomonadota</taxon>
        <taxon>Gammaproteobacteria</taxon>
        <taxon>Thiotrichales</taxon>
        <taxon>Piscirickettsiaceae</taxon>
        <taxon>Methylophaga</taxon>
    </lineage>
</organism>
<keyword evidence="10 23" id="KW-0436">Ligase</keyword>
<comment type="subunit">
    <text evidence="6">Monomer.</text>
</comment>
<evidence type="ECO:0000256" key="11">
    <source>
        <dbReference type="ARBA" id="ARBA00022723"/>
    </source>
</evidence>
<dbReference type="GO" id="GO:0008841">
    <property type="term" value="F:dihydrofolate synthase activity"/>
    <property type="evidence" value="ECO:0007669"/>
    <property type="project" value="UniProtKB-EC"/>
</dbReference>
<dbReference type="UniPathway" id="UPA00077">
    <property type="reaction ID" value="UER00157"/>
</dbReference>
<name>A0A0A0BG91_9GAMM</name>
<dbReference type="GO" id="GO:0005524">
    <property type="term" value="F:ATP binding"/>
    <property type="evidence" value="ECO:0007669"/>
    <property type="project" value="UniProtKB-KW"/>
</dbReference>
<dbReference type="EC" id="6.3.2.12" evidence="7"/>
<evidence type="ECO:0000256" key="17">
    <source>
        <dbReference type="ARBA" id="ARBA00030592"/>
    </source>
</evidence>
<reference evidence="26 27" key="1">
    <citation type="submission" date="2014-09" db="EMBL/GenBank/DDBJ databases">
        <authorList>
            <person name="Grob C."/>
            <person name="Taubert M."/>
            <person name="Howat A.M."/>
            <person name="Burns O.J."/>
            <person name="Dixon J.L."/>
            <person name="Chen Y."/>
            <person name="Murrell J.C."/>
        </authorList>
    </citation>
    <scope>NUCLEOTIDE SEQUENCE [LARGE SCALE GENOMIC DNA]</scope>
    <source>
        <strain evidence="26">L4</strain>
    </source>
</reference>
<evidence type="ECO:0000256" key="5">
    <source>
        <dbReference type="ARBA" id="ARBA00008276"/>
    </source>
</evidence>
<keyword evidence="11" id="KW-0479">Metal-binding</keyword>
<dbReference type="PANTHER" id="PTHR11136:SF0">
    <property type="entry name" value="DIHYDROFOLATE SYNTHETASE-RELATED"/>
    <property type="match status" value="1"/>
</dbReference>
<dbReference type="InterPro" id="IPR018109">
    <property type="entry name" value="Folylpolyglutamate_synth_CS"/>
</dbReference>
<evidence type="ECO:0000256" key="2">
    <source>
        <dbReference type="ARBA" id="ARBA00002714"/>
    </source>
</evidence>
<dbReference type="GO" id="GO:0046654">
    <property type="term" value="P:tetrahydrofolate biosynthetic process"/>
    <property type="evidence" value="ECO:0007669"/>
    <property type="project" value="UniProtKB-UniPathway"/>
</dbReference>
<dbReference type="EMBL" id="JRQD01000003">
    <property type="protein sequence ID" value="KGM06966.1"/>
    <property type="molecule type" value="Genomic_DNA"/>
</dbReference>
<dbReference type="InterPro" id="IPR036565">
    <property type="entry name" value="Mur-like_cat_sf"/>
</dbReference>
<evidence type="ECO:0000256" key="23">
    <source>
        <dbReference type="PIRNR" id="PIRNR001563"/>
    </source>
</evidence>
<dbReference type="AlphaFoldDB" id="A0A0A0BG91"/>
<evidence type="ECO:0000256" key="7">
    <source>
        <dbReference type="ARBA" id="ARBA00013023"/>
    </source>
</evidence>
<proteinExistence type="inferred from homology"/>
<dbReference type="GO" id="GO:0046656">
    <property type="term" value="P:folic acid biosynthetic process"/>
    <property type="evidence" value="ECO:0007669"/>
    <property type="project" value="UniProtKB-KW"/>
</dbReference>
<dbReference type="InterPro" id="IPR001645">
    <property type="entry name" value="Folylpolyglutamate_synth"/>
</dbReference>
<comment type="catalytic activity">
    <reaction evidence="21">
        <text>(6R)-5,10-methylenetetrahydrofolyl-(gamma-L-Glu)(n) + L-glutamate + ATP = (6R)-5,10-methylenetetrahydrofolyl-(gamma-L-Glu)(n+1) + ADP + phosphate + H(+)</text>
        <dbReference type="Rhea" id="RHEA:51912"/>
        <dbReference type="Rhea" id="RHEA-COMP:13257"/>
        <dbReference type="Rhea" id="RHEA-COMP:13258"/>
        <dbReference type="ChEBI" id="CHEBI:15378"/>
        <dbReference type="ChEBI" id="CHEBI:29985"/>
        <dbReference type="ChEBI" id="CHEBI:30616"/>
        <dbReference type="ChEBI" id="CHEBI:43474"/>
        <dbReference type="ChEBI" id="CHEBI:136572"/>
        <dbReference type="ChEBI" id="CHEBI:456216"/>
        <dbReference type="EC" id="6.3.2.17"/>
    </reaction>
</comment>
<evidence type="ECO:0000256" key="19">
    <source>
        <dbReference type="ARBA" id="ARBA00047493"/>
    </source>
</evidence>
<evidence type="ECO:0000256" key="18">
    <source>
        <dbReference type="ARBA" id="ARBA00032510"/>
    </source>
</evidence>
<comment type="catalytic activity">
    <reaction evidence="22">
        <text>7,8-dihydropteroate + L-glutamate + ATP = 7,8-dihydrofolate + ADP + phosphate + H(+)</text>
        <dbReference type="Rhea" id="RHEA:23584"/>
        <dbReference type="ChEBI" id="CHEBI:15378"/>
        <dbReference type="ChEBI" id="CHEBI:17839"/>
        <dbReference type="ChEBI" id="CHEBI:29985"/>
        <dbReference type="ChEBI" id="CHEBI:30616"/>
        <dbReference type="ChEBI" id="CHEBI:43474"/>
        <dbReference type="ChEBI" id="CHEBI:57451"/>
        <dbReference type="ChEBI" id="CHEBI:456216"/>
        <dbReference type="EC" id="6.3.2.12"/>
    </reaction>
</comment>
<gene>
    <name evidence="26" type="ORF">LP43_1461</name>
</gene>
<evidence type="ECO:0000256" key="15">
    <source>
        <dbReference type="ARBA" id="ARBA00022909"/>
    </source>
</evidence>
<dbReference type="FunFam" id="3.40.1190.10:FF:000004">
    <property type="entry name" value="Dihydrofolate synthase/folylpolyglutamate synthase"/>
    <property type="match status" value="1"/>
</dbReference>
<evidence type="ECO:0000256" key="14">
    <source>
        <dbReference type="ARBA" id="ARBA00022842"/>
    </source>
</evidence>
<evidence type="ECO:0000259" key="24">
    <source>
        <dbReference type="Pfam" id="PF02875"/>
    </source>
</evidence>